<dbReference type="EMBL" id="PXYT01000028">
    <property type="protein sequence ID" value="PSR27204.1"/>
    <property type="molecule type" value="Genomic_DNA"/>
</dbReference>
<dbReference type="CDD" id="cd10150">
    <property type="entry name" value="CobN_like"/>
    <property type="match status" value="1"/>
</dbReference>
<dbReference type="PANTHER" id="PTHR44119">
    <property type="entry name" value="MAGNESIUM-CHELATASE SUBUNIT CHLH, CHLOROPLASTIC"/>
    <property type="match status" value="1"/>
</dbReference>
<evidence type="ECO:0000313" key="3">
    <source>
        <dbReference type="Proteomes" id="UP000242699"/>
    </source>
</evidence>
<dbReference type="NCBIfam" id="TIGR02257">
    <property type="entry name" value="cobalto_cobN"/>
    <property type="match status" value="1"/>
</dbReference>
<dbReference type="Proteomes" id="UP000242699">
    <property type="component" value="Unassembled WGS sequence"/>
</dbReference>
<dbReference type="InterPro" id="IPR003672">
    <property type="entry name" value="CobN/Mg_chltase"/>
</dbReference>
<feature type="domain" description="CobN/magnesium chelatase" evidence="1">
    <location>
        <begin position="112"/>
        <end position="1222"/>
    </location>
</feature>
<dbReference type="PANTHER" id="PTHR44119:SF4">
    <property type="entry name" value="AEROBIC COBALTOCHELATASE SUBUNIT COBN"/>
    <property type="match status" value="1"/>
</dbReference>
<proteinExistence type="predicted"/>
<accession>A0A2T2WY95</accession>
<evidence type="ECO:0000259" key="1">
    <source>
        <dbReference type="Pfam" id="PF02514"/>
    </source>
</evidence>
<protein>
    <submittedName>
        <fullName evidence="2">Cobaltochelatase subunit CobN</fullName>
    </submittedName>
</protein>
<dbReference type="InterPro" id="IPR011953">
    <property type="entry name" value="Cobalto_CobN"/>
</dbReference>
<dbReference type="GO" id="GO:0009236">
    <property type="term" value="P:cobalamin biosynthetic process"/>
    <property type="evidence" value="ECO:0007669"/>
    <property type="project" value="InterPro"/>
</dbReference>
<sequence>MIFYLTTAETDLLSLSRAAERDPSWQGKVIGINVTEPVNNDEIVDQIAEKGRIVVMRLLGGRKACAELFDRITALCQNRKIPFMAWPGDMEPSEELQGATTADFLVAAEAMRYAALGGERNFYHLLRYLSDHFLDTEMGFEPPREEPWSGIYWPSHQEALSLDTWRTLTQDYKDWPTVAILFYRAHWLAGNLSFVDAIIDGLLRRLLCPLPIFSQSLKTDTSIDSWIQGADAVIITMSFATAGLQQTVSGSIPRESRGDPNLLIKWDVPVFQALISLGTEKKWRDSPLGLAPLETAMNVAIPEFDGRIITVPVSFRQELPSVRNSIAIRQYVPVPDRINRLCSLVRESVRLRRTPPADRRLAFVLTNYPSKNSRIGNAVGLDTPVSLLRLIRILADEGYNVGPVEDLPETGDELMKKLIASGTHDEEYLTAEQFDGMERLPVASYLENYSRQHAGIRGQMEKHWGQAPGNTWVAGQEMIVPGCVMGNLFIGIQPPRGNGEDEVGIYHSPELPPSHHYVAYYAWIRQRFQAHAVVHLGKHGTLEWLPGKGIGLSGECYPDIVLDSLPNFYPFIVDDPGEGTQAKRRSHAVLIDHMVPPVTVAGLYDELVRMQQLLDQYYQAETLDPSKLPIIQDDIWNLAESIHLNRDLSRDQRPHEFPQYLLDIDGYLCELEARQIRDGLHILGQGPESGESWGELLYAMSRLPLSQSVKSMPEALCSDLGLKWEDLQNDLGVLYEGTIPDLLAPYLSQSHKGDLIQGDVKRAVEGLAKELLAQSVLTGERAETLPETRAVIREVGSRIVPYLRDLSCETDALLHGLDGGFVPPGPSGAPTRGMIDVLPTGRNFYSVDPRGIPSPPAWKVGQDLARELIKQYQESHHRMPKSVGIVVWGTAAMRTGGDDVAEILALLGVRPIWETANGRTRGLELIPLEELGRPRVDVTVRISGFFRDAFRNIIDLIHQAVEMAATAHEPLDLNPVRSAWLEDTQKRISEGQAPETARHASLWRVFGSKPGSYGSGILPALNSGDWKDSQDLARLYLTWSSYAYSDTDYGTPAYQEFQQRLQGVQIATKNQDNREHDIFDSDDYLQDHGGMAATIRSLTGALPDMYFGDSSNPERSRVRSFQDEAYRVFRSRVVNPKWIRAAMRHHYKGALEMANTMDFLFGYDATANLMEDWMYDEVARAYVVNEEVRRFFQQSNPWALKDIAERLVEARQRGMWEHPDEKIYSEVLDALMETETTLEEWGDDDD</sequence>
<reference evidence="2 3" key="1">
    <citation type="journal article" date="2014" name="BMC Genomics">
        <title>Comparison of environmental and isolate Sulfobacillus genomes reveals diverse carbon, sulfur, nitrogen, and hydrogen metabolisms.</title>
        <authorList>
            <person name="Justice N.B."/>
            <person name="Norman A."/>
            <person name="Brown C.T."/>
            <person name="Singh A."/>
            <person name="Thomas B.C."/>
            <person name="Banfield J.F."/>
        </authorList>
    </citation>
    <scope>NUCLEOTIDE SEQUENCE [LARGE SCALE GENOMIC DNA]</scope>
    <source>
        <strain evidence="2">AMDSBA1</strain>
    </source>
</reference>
<dbReference type="AlphaFoldDB" id="A0A2T2WY95"/>
<organism evidence="2 3">
    <name type="scientific">Sulfobacillus benefaciens</name>
    <dbReference type="NCBI Taxonomy" id="453960"/>
    <lineage>
        <taxon>Bacteria</taxon>
        <taxon>Bacillati</taxon>
        <taxon>Bacillota</taxon>
        <taxon>Clostridia</taxon>
        <taxon>Eubacteriales</taxon>
        <taxon>Clostridiales Family XVII. Incertae Sedis</taxon>
        <taxon>Sulfobacillus</taxon>
    </lineage>
</organism>
<evidence type="ECO:0000313" key="2">
    <source>
        <dbReference type="EMBL" id="PSR27204.1"/>
    </source>
</evidence>
<name>A0A2T2WY95_9FIRM</name>
<dbReference type="Pfam" id="PF02514">
    <property type="entry name" value="CobN-Mg_chel"/>
    <property type="match status" value="1"/>
</dbReference>
<comment type="caution">
    <text evidence="2">The sequence shown here is derived from an EMBL/GenBank/DDBJ whole genome shotgun (WGS) entry which is preliminary data.</text>
</comment>
<gene>
    <name evidence="2" type="primary">cobN</name>
    <name evidence="2" type="ORF">C7B43_12145</name>
</gene>
<dbReference type="GO" id="GO:0051116">
    <property type="term" value="F:cobaltochelatase activity"/>
    <property type="evidence" value="ECO:0007669"/>
    <property type="project" value="InterPro"/>
</dbReference>